<feature type="transmembrane region" description="Helical" evidence="6">
    <location>
        <begin position="55"/>
        <end position="79"/>
    </location>
</feature>
<protein>
    <submittedName>
        <fullName evidence="7">LPS export ABC transporter permease LptG</fullName>
    </submittedName>
</protein>
<dbReference type="OrthoDB" id="8434951at2"/>
<proteinExistence type="predicted"/>
<evidence type="ECO:0000256" key="6">
    <source>
        <dbReference type="SAM" id="Phobius"/>
    </source>
</evidence>
<evidence type="ECO:0000256" key="3">
    <source>
        <dbReference type="ARBA" id="ARBA00022692"/>
    </source>
</evidence>
<feature type="transmembrane region" description="Helical" evidence="6">
    <location>
        <begin position="100"/>
        <end position="123"/>
    </location>
</feature>
<dbReference type="Pfam" id="PF03739">
    <property type="entry name" value="LptF_LptG"/>
    <property type="match status" value="1"/>
</dbReference>
<dbReference type="AlphaFoldDB" id="A0A511B0C5"/>
<comment type="caution">
    <text evidence="7">The sequence shown here is derived from an EMBL/GenBank/DDBJ whole genome shotgun (WGS) entry which is preliminary data.</text>
</comment>
<evidence type="ECO:0000313" key="8">
    <source>
        <dbReference type="Proteomes" id="UP000321230"/>
    </source>
</evidence>
<dbReference type="EMBL" id="BJUZ01000001">
    <property type="protein sequence ID" value="GEK92911.1"/>
    <property type="molecule type" value="Genomic_DNA"/>
</dbReference>
<comment type="subcellular location">
    <subcellularLocation>
        <location evidence="1">Cell membrane</location>
        <topology evidence="1">Multi-pass membrane protein</topology>
    </subcellularLocation>
</comment>
<feature type="transmembrane region" description="Helical" evidence="6">
    <location>
        <begin position="335"/>
        <end position="357"/>
    </location>
</feature>
<name>A0A511B0C5_9PROT</name>
<dbReference type="GO" id="GO:0043190">
    <property type="term" value="C:ATP-binding cassette (ABC) transporter complex"/>
    <property type="evidence" value="ECO:0007669"/>
    <property type="project" value="TreeGrafter"/>
</dbReference>
<keyword evidence="5 6" id="KW-0472">Membrane</keyword>
<dbReference type="Proteomes" id="UP000321230">
    <property type="component" value="Unassembled WGS sequence"/>
</dbReference>
<evidence type="ECO:0000256" key="4">
    <source>
        <dbReference type="ARBA" id="ARBA00022989"/>
    </source>
</evidence>
<keyword evidence="4 6" id="KW-1133">Transmembrane helix</keyword>
<dbReference type="PANTHER" id="PTHR33529">
    <property type="entry name" value="SLR0882 PROTEIN-RELATED"/>
    <property type="match status" value="1"/>
</dbReference>
<reference evidence="7 8" key="1">
    <citation type="submission" date="2019-07" db="EMBL/GenBank/DDBJ databases">
        <title>Whole genome shotgun sequence of Gluconobacter wancherniae NBRC 103581.</title>
        <authorList>
            <person name="Hosoyama A."/>
            <person name="Uohara A."/>
            <person name="Ohji S."/>
            <person name="Ichikawa N."/>
        </authorList>
    </citation>
    <scope>NUCLEOTIDE SEQUENCE [LARGE SCALE GENOMIC DNA]</scope>
    <source>
        <strain evidence="7 8">NBRC 103581</strain>
    </source>
</reference>
<gene>
    <name evidence="7" type="ORF">GWA01_06810</name>
</gene>
<evidence type="ECO:0000256" key="1">
    <source>
        <dbReference type="ARBA" id="ARBA00004651"/>
    </source>
</evidence>
<dbReference type="GO" id="GO:0015920">
    <property type="term" value="P:lipopolysaccharide transport"/>
    <property type="evidence" value="ECO:0007669"/>
    <property type="project" value="TreeGrafter"/>
</dbReference>
<keyword evidence="3 6" id="KW-0812">Transmembrane</keyword>
<feature type="transmembrane region" description="Helical" evidence="6">
    <location>
        <begin position="310"/>
        <end position="329"/>
    </location>
</feature>
<evidence type="ECO:0000313" key="7">
    <source>
        <dbReference type="EMBL" id="GEK92911.1"/>
    </source>
</evidence>
<dbReference type="InterPro" id="IPR005495">
    <property type="entry name" value="LptG/LptF_permease"/>
</dbReference>
<evidence type="ECO:0000256" key="2">
    <source>
        <dbReference type="ARBA" id="ARBA00022475"/>
    </source>
</evidence>
<organism evidence="7 8">
    <name type="scientific">Gluconobacter wancherniae NBRC 103581</name>
    <dbReference type="NCBI Taxonomy" id="656744"/>
    <lineage>
        <taxon>Bacteria</taxon>
        <taxon>Pseudomonadati</taxon>
        <taxon>Pseudomonadota</taxon>
        <taxon>Alphaproteobacteria</taxon>
        <taxon>Acetobacterales</taxon>
        <taxon>Acetobacteraceae</taxon>
        <taxon>Gluconobacter</taxon>
    </lineage>
</organism>
<keyword evidence="2" id="KW-1003">Cell membrane</keyword>
<feature type="transmembrane region" description="Helical" evidence="6">
    <location>
        <begin position="12"/>
        <end position="35"/>
    </location>
</feature>
<sequence length="362" mass="39144">MPRHVLLKAMSFTQFGRIIICSGVLVALLEILSMLDQATPILSRHLGIRGILTYAILHLPALAVETMPLAVLIGTLFMLTRMSLSSEMSALRAAGLSTFGLYKMLLPATLAAGMLAMIGQYWIVPKSELALATWWNRTDPTADSPDSPETNILWFRAGPKLVRIGHIAQGGASLRDVTIYHRDTDGLLTGTEHTDTLHYSDGIWHPTGPKDLTLSSDKSFIRVSDGDSNFPLPATPRQVIALMFPQAFFTPGQIGRILHHGAPASLARATYRMALFAGLFLPLQMAVVVLLALPVIYIPPRAGMRNPLPVYALSAGLCYIILQGMISALGNAGTISALVATSIGPLLGCLLGLSWVLRMEER</sequence>
<keyword evidence="8" id="KW-1185">Reference proteome</keyword>
<feature type="transmembrane region" description="Helical" evidence="6">
    <location>
        <begin position="273"/>
        <end position="298"/>
    </location>
</feature>
<dbReference type="PANTHER" id="PTHR33529:SF2">
    <property type="entry name" value="LIPOPOLYSACCHARIDE EXPORT SYSTEM PERMEASE PROTEIN LPTG"/>
    <property type="match status" value="1"/>
</dbReference>
<accession>A0A511B0C5</accession>
<evidence type="ECO:0000256" key="5">
    <source>
        <dbReference type="ARBA" id="ARBA00023136"/>
    </source>
</evidence>